<evidence type="ECO:0000256" key="6">
    <source>
        <dbReference type="ARBA" id="ARBA00022741"/>
    </source>
</evidence>
<dbReference type="HAMAP" id="MF_00109">
    <property type="entry name" value="Shikimate_kinase"/>
    <property type="match status" value="1"/>
</dbReference>
<evidence type="ECO:0000256" key="3">
    <source>
        <dbReference type="ARBA" id="ARBA00012154"/>
    </source>
</evidence>
<keyword evidence="7 11" id="KW-0418">Kinase</keyword>
<keyword evidence="6 11" id="KW-0547">Nucleotide-binding</keyword>
<organism evidence="12 13">
    <name type="scientific">Sphingopyxis soli</name>
    <dbReference type="NCBI Taxonomy" id="592051"/>
    <lineage>
        <taxon>Bacteria</taxon>
        <taxon>Pseudomonadati</taxon>
        <taxon>Pseudomonadota</taxon>
        <taxon>Alphaproteobacteria</taxon>
        <taxon>Sphingomonadales</taxon>
        <taxon>Sphingomonadaceae</taxon>
        <taxon>Sphingopyxis</taxon>
    </lineage>
</organism>
<dbReference type="InterPro" id="IPR031322">
    <property type="entry name" value="Shikimate/glucono_kinase"/>
</dbReference>
<dbReference type="Gene3D" id="3.40.50.300">
    <property type="entry name" value="P-loop containing nucleotide triphosphate hydrolases"/>
    <property type="match status" value="1"/>
</dbReference>
<evidence type="ECO:0000256" key="1">
    <source>
        <dbReference type="ARBA" id="ARBA00004842"/>
    </source>
</evidence>
<keyword evidence="4 11" id="KW-0028">Amino-acid biosynthesis</keyword>
<comment type="pathway">
    <text evidence="1 11">Metabolic intermediate biosynthesis; chorismate biosynthesis; chorismate from D-erythrose 4-phosphate and phosphoenolpyruvate: step 5/7.</text>
</comment>
<dbReference type="NCBIfam" id="NF010552">
    <property type="entry name" value="PRK13946.1"/>
    <property type="match status" value="1"/>
</dbReference>
<feature type="binding site" evidence="11">
    <location>
        <position position="100"/>
    </location>
    <ligand>
        <name>substrate</name>
    </ligand>
</feature>
<proteinExistence type="inferred from homology"/>
<evidence type="ECO:0000256" key="5">
    <source>
        <dbReference type="ARBA" id="ARBA00022679"/>
    </source>
</evidence>
<dbReference type="PROSITE" id="PS01128">
    <property type="entry name" value="SHIKIMATE_KINASE"/>
    <property type="match status" value="1"/>
</dbReference>
<feature type="binding site" evidence="11">
    <location>
        <position position="54"/>
    </location>
    <ligand>
        <name>substrate</name>
    </ligand>
</feature>
<gene>
    <name evidence="11" type="primary">aroK</name>
    <name evidence="12" type="ORF">GCM10009115_27280</name>
</gene>
<dbReference type="SUPFAM" id="SSF52540">
    <property type="entry name" value="P-loop containing nucleoside triphosphate hydrolases"/>
    <property type="match status" value="1"/>
</dbReference>
<evidence type="ECO:0000256" key="8">
    <source>
        <dbReference type="ARBA" id="ARBA00022840"/>
    </source>
</evidence>
<comment type="similarity">
    <text evidence="2 11">Belongs to the shikimate kinase family.</text>
</comment>
<keyword evidence="5 11" id="KW-0808">Transferase</keyword>
<dbReference type="PANTHER" id="PTHR21087">
    <property type="entry name" value="SHIKIMATE KINASE"/>
    <property type="match status" value="1"/>
</dbReference>
<feature type="binding site" evidence="11">
    <location>
        <position position="36"/>
    </location>
    <ligand>
        <name>Mg(2+)</name>
        <dbReference type="ChEBI" id="CHEBI:18420"/>
    </ligand>
</feature>
<dbReference type="PRINTS" id="PR01100">
    <property type="entry name" value="SHIKIMTKNASE"/>
</dbReference>
<keyword evidence="8 11" id="KW-0067">ATP-binding</keyword>
<evidence type="ECO:0000256" key="10">
    <source>
        <dbReference type="ARBA" id="ARBA00048567"/>
    </source>
</evidence>
<comment type="caution">
    <text evidence="11">Lacks conserved residue(s) required for the propagation of feature annotation.</text>
</comment>
<feature type="binding site" evidence="11">
    <location>
        <position position="78"/>
    </location>
    <ligand>
        <name>substrate</name>
    </ligand>
</feature>
<evidence type="ECO:0000313" key="12">
    <source>
        <dbReference type="EMBL" id="GAA0866091.1"/>
    </source>
</evidence>
<comment type="cofactor">
    <cofactor evidence="11">
        <name>Mg(2+)</name>
        <dbReference type="ChEBI" id="CHEBI:18420"/>
    </cofactor>
    <text evidence="11">Binds 1 Mg(2+) ion per subunit.</text>
</comment>
<comment type="subunit">
    <text evidence="11">Monomer.</text>
</comment>
<feature type="binding site" evidence="11">
    <location>
        <position position="138"/>
    </location>
    <ligand>
        <name>ATP</name>
        <dbReference type="ChEBI" id="CHEBI:30616"/>
    </ligand>
</feature>
<protein>
    <recommendedName>
        <fullName evidence="3 11">Shikimate kinase</fullName>
        <shortName evidence="11">SK</shortName>
        <ecNumber evidence="3 11">2.7.1.71</ecNumber>
    </recommendedName>
</protein>
<accession>A0ABP3XKH7</accession>
<dbReference type="RefSeq" id="WP_215356190.1">
    <property type="nucleotide sequence ID" value="NZ_BAAAFE010000009.1"/>
</dbReference>
<dbReference type="Proteomes" id="UP001500738">
    <property type="component" value="Unassembled WGS sequence"/>
</dbReference>
<dbReference type="GO" id="GO:0016301">
    <property type="term" value="F:kinase activity"/>
    <property type="evidence" value="ECO:0007669"/>
    <property type="project" value="UniProtKB-KW"/>
</dbReference>
<dbReference type="EMBL" id="BAAAFE010000009">
    <property type="protein sequence ID" value="GAA0866091.1"/>
    <property type="molecule type" value="Genomic_DNA"/>
</dbReference>
<name>A0ABP3XKH7_9SPHN</name>
<keyword evidence="11" id="KW-0479">Metal-binding</keyword>
<keyword evidence="9 11" id="KW-0057">Aromatic amino acid biosynthesis</keyword>
<evidence type="ECO:0000256" key="2">
    <source>
        <dbReference type="ARBA" id="ARBA00006997"/>
    </source>
</evidence>
<evidence type="ECO:0000256" key="9">
    <source>
        <dbReference type="ARBA" id="ARBA00023141"/>
    </source>
</evidence>
<evidence type="ECO:0000256" key="11">
    <source>
        <dbReference type="HAMAP-Rule" id="MF_00109"/>
    </source>
</evidence>
<sequence>MSRNPKSPAPAAPATLPASIRERSIVLVGLMGSGKSTIGRRLAQRLGMAFADADDEIERAAGMTISDIFAKFGEAHFRDGERRVIARLLAGKPHVLATGGGAFINEETRALILKDSLCIWLDADIATLVERTARRSHRPLLKGRDADAVLRELAEVRNPIYAKAHIRVSSASSPHEHTVRAIMEELSQWNA</sequence>
<comment type="subcellular location">
    <subcellularLocation>
        <location evidence="11">Cytoplasm</location>
    </subcellularLocation>
</comment>
<dbReference type="InterPro" id="IPR023000">
    <property type="entry name" value="Shikimate_kinase_CS"/>
</dbReference>
<evidence type="ECO:0000256" key="7">
    <source>
        <dbReference type="ARBA" id="ARBA00022777"/>
    </source>
</evidence>
<dbReference type="InterPro" id="IPR027417">
    <property type="entry name" value="P-loop_NTPase"/>
</dbReference>
<dbReference type="PANTHER" id="PTHR21087:SF16">
    <property type="entry name" value="SHIKIMATE KINASE 1, CHLOROPLASTIC"/>
    <property type="match status" value="1"/>
</dbReference>
<keyword evidence="13" id="KW-1185">Reference proteome</keyword>
<evidence type="ECO:0000256" key="4">
    <source>
        <dbReference type="ARBA" id="ARBA00022605"/>
    </source>
</evidence>
<keyword evidence="11" id="KW-0460">Magnesium</keyword>
<dbReference type="CDD" id="cd00464">
    <property type="entry name" value="SK"/>
    <property type="match status" value="1"/>
</dbReference>
<feature type="binding site" evidence="11">
    <location>
        <begin position="32"/>
        <end position="37"/>
    </location>
    <ligand>
        <name>ATP</name>
        <dbReference type="ChEBI" id="CHEBI:30616"/>
    </ligand>
</feature>
<dbReference type="Pfam" id="PF01202">
    <property type="entry name" value="SKI"/>
    <property type="match status" value="1"/>
</dbReference>
<evidence type="ECO:0000313" key="13">
    <source>
        <dbReference type="Proteomes" id="UP001500738"/>
    </source>
</evidence>
<dbReference type="InterPro" id="IPR000623">
    <property type="entry name" value="Shikimate_kinase/TSH1"/>
</dbReference>
<comment type="function">
    <text evidence="11">Catalyzes the specific phosphorylation of the 3-hydroxyl group of shikimic acid using ATP as a cosubstrate.</text>
</comment>
<dbReference type="EC" id="2.7.1.71" evidence="3 11"/>
<keyword evidence="11" id="KW-0963">Cytoplasm</keyword>
<comment type="catalytic activity">
    <reaction evidence="10 11">
        <text>shikimate + ATP = 3-phosphoshikimate + ADP + H(+)</text>
        <dbReference type="Rhea" id="RHEA:13121"/>
        <dbReference type="ChEBI" id="CHEBI:15378"/>
        <dbReference type="ChEBI" id="CHEBI:30616"/>
        <dbReference type="ChEBI" id="CHEBI:36208"/>
        <dbReference type="ChEBI" id="CHEBI:145989"/>
        <dbReference type="ChEBI" id="CHEBI:456216"/>
        <dbReference type="EC" id="2.7.1.71"/>
    </reaction>
</comment>
<feature type="binding site" evidence="11">
    <location>
        <position position="157"/>
    </location>
    <ligand>
        <name>substrate</name>
    </ligand>
</feature>
<reference evidence="13" key="1">
    <citation type="journal article" date="2019" name="Int. J. Syst. Evol. Microbiol.">
        <title>The Global Catalogue of Microorganisms (GCM) 10K type strain sequencing project: providing services to taxonomists for standard genome sequencing and annotation.</title>
        <authorList>
            <consortium name="The Broad Institute Genomics Platform"/>
            <consortium name="The Broad Institute Genome Sequencing Center for Infectious Disease"/>
            <person name="Wu L."/>
            <person name="Ma J."/>
        </authorList>
    </citation>
    <scope>NUCLEOTIDE SEQUENCE [LARGE SCALE GENOMIC DNA]</scope>
    <source>
        <strain evidence="13">JCM 15910</strain>
    </source>
</reference>
<comment type="caution">
    <text evidence="12">The sequence shown here is derived from an EMBL/GenBank/DDBJ whole genome shotgun (WGS) entry which is preliminary data.</text>
</comment>